<dbReference type="AlphaFoldDB" id="A0A1Z5K7A1"/>
<reference evidence="5 6" key="1">
    <citation type="journal article" date="2015" name="Plant Cell">
        <title>Oil accumulation by the oleaginous diatom Fistulifera solaris as revealed by the genome and transcriptome.</title>
        <authorList>
            <person name="Tanaka T."/>
            <person name="Maeda Y."/>
            <person name="Veluchamy A."/>
            <person name="Tanaka M."/>
            <person name="Abida H."/>
            <person name="Marechal E."/>
            <person name="Bowler C."/>
            <person name="Muto M."/>
            <person name="Sunaga Y."/>
            <person name="Tanaka M."/>
            <person name="Yoshino T."/>
            <person name="Taniguchi T."/>
            <person name="Fukuda Y."/>
            <person name="Nemoto M."/>
            <person name="Matsumoto M."/>
            <person name="Wong P.S."/>
            <person name="Aburatani S."/>
            <person name="Fujibuchi W."/>
        </authorList>
    </citation>
    <scope>NUCLEOTIDE SEQUENCE [LARGE SCALE GENOMIC DNA]</scope>
    <source>
        <strain evidence="5 6">JPCC DA0580</strain>
    </source>
</reference>
<dbReference type="EMBL" id="BDSP01000179">
    <property type="protein sequence ID" value="GAX22163.1"/>
    <property type="molecule type" value="Genomic_DNA"/>
</dbReference>
<evidence type="ECO:0000256" key="3">
    <source>
        <dbReference type="ARBA" id="ARBA00023295"/>
    </source>
</evidence>
<dbReference type="Proteomes" id="UP000198406">
    <property type="component" value="Unassembled WGS sequence"/>
</dbReference>
<evidence type="ECO:0008006" key="7">
    <source>
        <dbReference type="Google" id="ProtNLM"/>
    </source>
</evidence>
<gene>
    <name evidence="5" type="ORF">FisN_19Lu231</name>
</gene>
<evidence type="ECO:0000256" key="2">
    <source>
        <dbReference type="ARBA" id="ARBA00022801"/>
    </source>
</evidence>
<protein>
    <recommendedName>
        <fullName evidence="7">Beta-glucosidase</fullName>
    </recommendedName>
</protein>
<evidence type="ECO:0000313" key="6">
    <source>
        <dbReference type="Proteomes" id="UP000198406"/>
    </source>
</evidence>
<evidence type="ECO:0000313" key="5">
    <source>
        <dbReference type="EMBL" id="GAX22163.1"/>
    </source>
</evidence>
<dbReference type="PANTHER" id="PTHR10353:SF36">
    <property type="entry name" value="LP05116P"/>
    <property type="match status" value="1"/>
</dbReference>
<dbReference type="InterPro" id="IPR001360">
    <property type="entry name" value="Glyco_hydro_1"/>
</dbReference>
<dbReference type="OrthoDB" id="65569at2759"/>
<accession>A0A1Z5K7A1</accession>
<organism evidence="5 6">
    <name type="scientific">Fistulifera solaris</name>
    <name type="common">Oleaginous diatom</name>
    <dbReference type="NCBI Taxonomy" id="1519565"/>
    <lineage>
        <taxon>Eukaryota</taxon>
        <taxon>Sar</taxon>
        <taxon>Stramenopiles</taxon>
        <taxon>Ochrophyta</taxon>
        <taxon>Bacillariophyta</taxon>
        <taxon>Bacillariophyceae</taxon>
        <taxon>Bacillariophycidae</taxon>
        <taxon>Naviculales</taxon>
        <taxon>Naviculaceae</taxon>
        <taxon>Fistulifera</taxon>
    </lineage>
</organism>
<dbReference type="PANTHER" id="PTHR10353">
    <property type="entry name" value="GLYCOSYL HYDROLASE"/>
    <property type="match status" value="1"/>
</dbReference>
<dbReference type="InterPro" id="IPR033132">
    <property type="entry name" value="GH_1_N_CS"/>
</dbReference>
<feature type="non-terminal residue" evidence="5">
    <location>
        <position position="73"/>
    </location>
</feature>
<evidence type="ECO:0000256" key="1">
    <source>
        <dbReference type="ARBA" id="ARBA00010838"/>
    </source>
</evidence>
<dbReference type="GO" id="GO:0005975">
    <property type="term" value="P:carbohydrate metabolic process"/>
    <property type="evidence" value="ECO:0007669"/>
    <property type="project" value="InterPro"/>
</dbReference>
<dbReference type="SUPFAM" id="SSF51445">
    <property type="entry name" value="(Trans)glycosidases"/>
    <property type="match status" value="1"/>
</dbReference>
<keyword evidence="2" id="KW-0378">Hydrolase</keyword>
<dbReference type="GO" id="GO:0008422">
    <property type="term" value="F:beta-glucosidase activity"/>
    <property type="evidence" value="ECO:0007669"/>
    <property type="project" value="TreeGrafter"/>
</dbReference>
<keyword evidence="6" id="KW-1185">Reference proteome</keyword>
<proteinExistence type="inferred from homology"/>
<evidence type="ECO:0000256" key="4">
    <source>
        <dbReference type="RuleBase" id="RU003690"/>
    </source>
</evidence>
<name>A0A1Z5K7A1_FISSO</name>
<sequence>MRRFPPNFLWGTATAAYQIEGAARIDGRGPSIWDAFSQIPGKVHGGHTGDVACDHYRRFKEDVALLKTTGVKC</sequence>
<comment type="similarity">
    <text evidence="1 4">Belongs to the glycosyl hydrolase 1 family.</text>
</comment>
<dbReference type="PROSITE" id="PS00653">
    <property type="entry name" value="GLYCOSYL_HYDROL_F1_2"/>
    <property type="match status" value="1"/>
</dbReference>
<comment type="caution">
    <text evidence="5">The sequence shown here is derived from an EMBL/GenBank/DDBJ whole genome shotgun (WGS) entry which is preliminary data.</text>
</comment>
<dbReference type="Pfam" id="PF00232">
    <property type="entry name" value="Glyco_hydro_1"/>
    <property type="match status" value="1"/>
</dbReference>
<dbReference type="InterPro" id="IPR017853">
    <property type="entry name" value="GH"/>
</dbReference>
<keyword evidence="3" id="KW-0326">Glycosidase</keyword>
<dbReference type="Gene3D" id="3.20.20.80">
    <property type="entry name" value="Glycosidases"/>
    <property type="match status" value="1"/>
</dbReference>